<dbReference type="EMBL" id="CP114063">
    <property type="protein sequence ID" value="WAT24723.1"/>
    <property type="molecule type" value="Genomic_DNA"/>
</dbReference>
<evidence type="ECO:0000256" key="6">
    <source>
        <dbReference type="SAM" id="MobiDB-lite"/>
    </source>
</evidence>
<name>A0A0U4Y274_9LACT</name>
<reference evidence="10" key="2">
    <citation type="submission" date="2016-01" db="EMBL/GenBank/DDBJ databases">
        <title>Six Aerococcus type strain genome sequencing and assembly using PacBio and Illumina Hiseq.</title>
        <authorList>
            <person name="Carkaci D."/>
            <person name="Dargis R."/>
            <person name="Nielsen X.C."/>
            <person name="Skovgaard O."/>
            <person name="Fuursted K."/>
            <person name="Christensen J.J."/>
        </authorList>
    </citation>
    <scope>NUCLEOTIDE SEQUENCE [LARGE SCALE GENOMIC DNA]</scope>
    <source>
        <strain evidence="10">CCUG28094</strain>
    </source>
</reference>
<dbReference type="RefSeq" id="WP_016897868.1">
    <property type="nucleotide sequence ID" value="NZ_CP013988.1"/>
</dbReference>
<evidence type="ECO:0000313" key="11">
    <source>
        <dbReference type="Proteomes" id="UP000540056"/>
    </source>
</evidence>
<dbReference type="Proteomes" id="UP001164714">
    <property type="component" value="Chromosome"/>
</dbReference>
<dbReference type="OrthoDB" id="2112130at2"/>
<dbReference type="InterPro" id="IPR010377">
    <property type="entry name" value="YabA"/>
</dbReference>
<evidence type="ECO:0000256" key="4">
    <source>
        <dbReference type="ARBA" id="ARBA00022833"/>
    </source>
</evidence>
<evidence type="ECO:0000256" key="5">
    <source>
        <dbReference type="ARBA" id="ARBA00022880"/>
    </source>
</evidence>
<keyword evidence="3" id="KW-0479">Metal-binding</keyword>
<reference evidence="7 10" key="1">
    <citation type="journal article" date="2016" name="Genome Announc.">
        <title>Complete Genome Sequences of Aerococcus christensenii CCUG 28831T, Aerococcus sanguinicola CCUG 43001T, Aerococcus urinae CCUG 36881T, Aerococcus urinaeequi CCUG 28094T, Aerococcus urinaehominis CCUG 42038 BT, and Aerococcus viridans CCUG 4311T.</title>
        <authorList>
            <person name="Carkaci D."/>
            <person name="Dargis R."/>
            <person name="Nielsen X.C."/>
            <person name="Skovgaard O."/>
            <person name="Fuursted K."/>
            <person name="Christensen J.J."/>
        </authorList>
    </citation>
    <scope>NUCLEOTIDE SEQUENCE [LARGE SCALE GENOMIC DNA]</scope>
    <source>
        <strain evidence="7 10">CCUG28094</strain>
    </source>
</reference>
<dbReference type="AlphaFoldDB" id="A0A0U4Y274"/>
<keyword evidence="11" id="KW-1185">Reference proteome</keyword>
<protein>
    <submittedName>
        <fullName evidence="8">DUF972 family protein</fullName>
    </submittedName>
    <submittedName>
        <fullName evidence="9">Initiation control protein YabA</fullName>
    </submittedName>
    <submittedName>
        <fullName evidence="7">Initiation-control protein</fullName>
    </submittedName>
</protein>
<dbReference type="GeneID" id="92866974"/>
<dbReference type="PIRSF" id="PIRSF021439">
    <property type="entry name" value="DUF972"/>
    <property type="match status" value="1"/>
</dbReference>
<dbReference type="Pfam" id="PF06156">
    <property type="entry name" value="YabA"/>
    <property type="match status" value="1"/>
</dbReference>
<keyword evidence="5" id="KW-0236">DNA replication inhibitor</keyword>
<evidence type="ECO:0000256" key="1">
    <source>
        <dbReference type="ARBA" id="ARBA00022490"/>
    </source>
</evidence>
<evidence type="ECO:0000313" key="7">
    <source>
        <dbReference type="EMBL" id="AMB97690.1"/>
    </source>
</evidence>
<dbReference type="EMBL" id="CP014162">
    <property type="protein sequence ID" value="AMB97690.1"/>
    <property type="molecule type" value="Genomic_DNA"/>
</dbReference>
<feature type="region of interest" description="Disordered" evidence="6">
    <location>
        <begin position="59"/>
        <end position="81"/>
    </location>
</feature>
<evidence type="ECO:0000313" key="8">
    <source>
        <dbReference type="EMBL" id="MBA5746903.1"/>
    </source>
</evidence>
<organism evidence="7 10">
    <name type="scientific">Aerococcus urinaeequi</name>
    <dbReference type="NCBI Taxonomy" id="51665"/>
    <lineage>
        <taxon>Bacteria</taxon>
        <taxon>Bacillati</taxon>
        <taxon>Bacillota</taxon>
        <taxon>Bacilli</taxon>
        <taxon>Lactobacillales</taxon>
        <taxon>Aerococcaceae</taxon>
        <taxon>Aerococcus</taxon>
    </lineage>
</organism>
<dbReference type="EMBL" id="JACGAN010000010">
    <property type="protein sequence ID" value="MBA5746903.1"/>
    <property type="molecule type" value="Genomic_DNA"/>
</dbReference>
<gene>
    <name evidence="7" type="ORF">AWM74_05345</name>
    <name evidence="8" type="ORF">H3232_06835</name>
    <name evidence="9" type="ORF">OZ415_01045</name>
</gene>
<dbReference type="GO" id="GO:0046872">
    <property type="term" value="F:metal ion binding"/>
    <property type="evidence" value="ECO:0007669"/>
    <property type="project" value="UniProtKB-KW"/>
</dbReference>
<proteinExistence type="predicted"/>
<reference evidence="9" key="4">
    <citation type="submission" date="2022-12" db="EMBL/GenBank/DDBJ databases">
        <title>Whole genome sequence analysis of a duck derived balloon bacteium Aerococcus urinaeequi henan2020.</title>
        <authorList>
            <person name="Zhang H."/>
            <person name="Qiao H.X."/>
            <person name="Bian C.Z."/>
            <person name="Shu J.C."/>
        </authorList>
    </citation>
    <scope>NUCLEOTIDE SEQUENCE</scope>
    <source>
        <strain evidence="9">2020-HN-1</strain>
    </source>
</reference>
<evidence type="ECO:0000313" key="9">
    <source>
        <dbReference type="EMBL" id="WAT24723.1"/>
    </source>
</evidence>
<dbReference type="KEGG" id="aui:APT62_08800"/>
<keyword evidence="1" id="KW-0963">Cytoplasm</keyword>
<dbReference type="Proteomes" id="UP000540056">
    <property type="component" value="Unassembled WGS sequence"/>
</dbReference>
<sequence length="131" mass="15085">MDEHHVAEEITALKSDLQGMIEKIDAINEEWDKLLISSHNLKMENFYLRERVQELTELNDSLSQNTAKTDEPADEDTPQVMSKARQNLMNIYEDGFHICNISYGQRRGNDEQCMFCLDILYGERAGEGNQG</sequence>
<dbReference type="GO" id="GO:0006260">
    <property type="term" value="P:DNA replication"/>
    <property type="evidence" value="ECO:0007669"/>
    <property type="project" value="UniProtKB-KW"/>
</dbReference>
<reference evidence="8 11" key="3">
    <citation type="submission" date="2020-07" db="EMBL/GenBank/DDBJ databases">
        <title>Draft Genome Sequences of Lactobacillales Isolated from the International Space Station.</title>
        <authorList>
            <person name="Bharadwaj A.R."/>
            <person name="Singh N.K."/>
            <person name="Wood J.M."/>
            <person name="Debieu M."/>
            <person name="O'Hara N.B."/>
            <person name="Karouia F."/>
            <person name="Mason C.E."/>
            <person name="Venkateswaran K."/>
        </authorList>
    </citation>
    <scope>NUCLEOTIDE SEQUENCE [LARGE SCALE GENOMIC DNA]</scope>
    <source>
        <strain evidence="8 11">151250015-1-258-55</strain>
    </source>
</reference>
<dbReference type="GO" id="GO:0008156">
    <property type="term" value="P:negative regulation of DNA replication"/>
    <property type="evidence" value="ECO:0007669"/>
    <property type="project" value="UniProtKB-KW"/>
</dbReference>
<accession>A0A0U4Y274</accession>
<evidence type="ECO:0000256" key="3">
    <source>
        <dbReference type="ARBA" id="ARBA00022723"/>
    </source>
</evidence>
<evidence type="ECO:0000256" key="2">
    <source>
        <dbReference type="ARBA" id="ARBA00022705"/>
    </source>
</evidence>
<keyword evidence="4" id="KW-0862">Zinc</keyword>
<keyword evidence="2" id="KW-0235">DNA replication</keyword>
<evidence type="ECO:0000313" key="10">
    <source>
        <dbReference type="Proteomes" id="UP000067698"/>
    </source>
</evidence>
<dbReference type="Proteomes" id="UP000067698">
    <property type="component" value="Chromosome"/>
</dbReference>